<dbReference type="Gene3D" id="3.30.230.10">
    <property type="match status" value="1"/>
</dbReference>
<reference evidence="16 17" key="1">
    <citation type="submission" date="2023-03" db="EMBL/GenBank/DDBJ databases">
        <title>Complete genome sequence of Tepidibacter sp. SWIR-1, isolated from a deep-sea hydrothermal vent.</title>
        <authorList>
            <person name="Li X."/>
        </authorList>
    </citation>
    <scope>NUCLEOTIDE SEQUENCE [LARGE SCALE GENOMIC DNA]</scope>
    <source>
        <strain evidence="16 17">SWIR-1</strain>
    </source>
</reference>
<evidence type="ECO:0000256" key="13">
    <source>
        <dbReference type="HAMAP-Rule" id="MF_00384"/>
    </source>
</evidence>
<dbReference type="Pfam" id="PF00288">
    <property type="entry name" value="GHMP_kinases_N"/>
    <property type="match status" value="1"/>
</dbReference>
<evidence type="ECO:0000313" key="17">
    <source>
        <dbReference type="Proteomes" id="UP001222800"/>
    </source>
</evidence>
<feature type="domain" description="GHMP kinase N-terminal" evidence="14">
    <location>
        <begin position="53"/>
        <end position="135"/>
    </location>
</feature>
<keyword evidence="10 13" id="KW-0067">ATP-binding</keyword>
<dbReference type="InterPro" id="IPR000870">
    <property type="entry name" value="Homoserine_kinase"/>
</dbReference>
<evidence type="ECO:0000256" key="11">
    <source>
        <dbReference type="ARBA" id="ARBA00049375"/>
    </source>
</evidence>
<dbReference type="InterPro" id="IPR013750">
    <property type="entry name" value="GHMP_kinase_C_dom"/>
</dbReference>
<comment type="function">
    <text evidence="12 13">Catalyzes the ATP-dependent phosphorylation of L-homoserine to L-homoserine phosphate.</text>
</comment>
<evidence type="ECO:0000256" key="10">
    <source>
        <dbReference type="ARBA" id="ARBA00022840"/>
    </source>
</evidence>
<keyword evidence="5 13" id="KW-0028">Amino-acid biosynthesis</keyword>
<dbReference type="InterPro" id="IPR006203">
    <property type="entry name" value="GHMP_knse_ATP-bd_CS"/>
</dbReference>
<evidence type="ECO:0000259" key="14">
    <source>
        <dbReference type="Pfam" id="PF00288"/>
    </source>
</evidence>
<evidence type="ECO:0000313" key="16">
    <source>
        <dbReference type="EMBL" id="WFD09388.1"/>
    </source>
</evidence>
<protein>
    <recommendedName>
        <fullName evidence="4 13">Homoserine kinase</fullName>
        <shortName evidence="13">HK</shortName>
        <shortName evidence="13">HSK</shortName>
        <ecNumber evidence="3 13">2.7.1.39</ecNumber>
    </recommendedName>
</protein>
<evidence type="ECO:0000259" key="15">
    <source>
        <dbReference type="Pfam" id="PF08544"/>
    </source>
</evidence>
<accession>A0ABY8EF81</accession>
<comment type="pathway">
    <text evidence="1 13">Amino-acid biosynthesis; L-threonine biosynthesis; L-threonine from L-aspartate: step 4/5.</text>
</comment>
<dbReference type="RefSeq" id="WP_277731313.1">
    <property type="nucleotide sequence ID" value="NZ_CP120733.1"/>
</dbReference>
<evidence type="ECO:0000256" key="6">
    <source>
        <dbReference type="ARBA" id="ARBA00022679"/>
    </source>
</evidence>
<dbReference type="Proteomes" id="UP001222800">
    <property type="component" value="Chromosome"/>
</dbReference>
<keyword evidence="9 13" id="KW-0418">Kinase</keyword>
<dbReference type="EC" id="2.7.1.39" evidence="3 13"/>
<comment type="subcellular location">
    <subcellularLocation>
        <location evidence="13">Cytoplasm</location>
    </subcellularLocation>
</comment>
<evidence type="ECO:0000256" key="8">
    <source>
        <dbReference type="ARBA" id="ARBA00022741"/>
    </source>
</evidence>
<dbReference type="HAMAP" id="MF_00384">
    <property type="entry name" value="Homoser_kinase"/>
    <property type="match status" value="1"/>
</dbReference>
<dbReference type="SUPFAM" id="SSF54211">
    <property type="entry name" value="Ribosomal protein S5 domain 2-like"/>
    <property type="match status" value="1"/>
</dbReference>
<dbReference type="InterPro" id="IPR006204">
    <property type="entry name" value="GHMP_kinase_N_dom"/>
</dbReference>
<evidence type="ECO:0000256" key="5">
    <source>
        <dbReference type="ARBA" id="ARBA00022605"/>
    </source>
</evidence>
<evidence type="ECO:0000256" key="4">
    <source>
        <dbReference type="ARBA" id="ARBA00017858"/>
    </source>
</evidence>
<comment type="similarity">
    <text evidence="2 13">Belongs to the GHMP kinase family. Homoserine kinase subfamily.</text>
</comment>
<dbReference type="PIRSF" id="PIRSF000676">
    <property type="entry name" value="Homoser_kin"/>
    <property type="match status" value="1"/>
</dbReference>
<dbReference type="Pfam" id="PF08544">
    <property type="entry name" value="GHMP_kinases_C"/>
    <property type="match status" value="1"/>
</dbReference>
<dbReference type="InterPro" id="IPR020568">
    <property type="entry name" value="Ribosomal_Su5_D2-typ_SF"/>
</dbReference>
<evidence type="ECO:0000256" key="7">
    <source>
        <dbReference type="ARBA" id="ARBA00022697"/>
    </source>
</evidence>
<evidence type="ECO:0000256" key="1">
    <source>
        <dbReference type="ARBA" id="ARBA00005015"/>
    </source>
</evidence>
<dbReference type="PANTHER" id="PTHR20861">
    <property type="entry name" value="HOMOSERINE/4-DIPHOSPHOCYTIDYL-2-C-METHYL-D-ERYTHRITOL KINASE"/>
    <property type="match status" value="1"/>
</dbReference>
<evidence type="ECO:0000256" key="3">
    <source>
        <dbReference type="ARBA" id="ARBA00012078"/>
    </source>
</evidence>
<organism evidence="16 17">
    <name type="scientific">Tepidibacter hydrothermalis</name>
    <dbReference type="NCBI Taxonomy" id="3036126"/>
    <lineage>
        <taxon>Bacteria</taxon>
        <taxon>Bacillati</taxon>
        <taxon>Bacillota</taxon>
        <taxon>Clostridia</taxon>
        <taxon>Peptostreptococcales</taxon>
        <taxon>Peptostreptococcaceae</taxon>
        <taxon>Tepidibacter</taxon>
    </lineage>
</organism>
<name>A0ABY8EF81_9FIRM</name>
<evidence type="ECO:0000256" key="9">
    <source>
        <dbReference type="ARBA" id="ARBA00022777"/>
    </source>
</evidence>
<evidence type="ECO:0000256" key="12">
    <source>
        <dbReference type="ARBA" id="ARBA00049954"/>
    </source>
</evidence>
<keyword evidence="13" id="KW-0963">Cytoplasm</keyword>
<dbReference type="EMBL" id="CP120733">
    <property type="protein sequence ID" value="WFD09388.1"/>
    <property type="molecule type" value="Genomic_DNA"/>
</dbReference>
<proteinExistence type="inferred from homology"/>
<evidence type="ECO:0000256" key="2">
    <source>
        <dbReference type="ARBA" id="ARBA00007370"/>
    </source>
</evidence>
<comment type="catalytic activity">
    <reaction evidence="11 13">
        <text>L-homoserine + ATP = O-phospho-L-homoserine + ADP + H(+)</text>
        <dbReference type="Rhea" id="RHEA:13985"/>
        <dbReference type="ChEBI" id="CHEBI:15378"/>
        <dbReference type="ChEBI" id="CHEBI:30616"/>
        <dbReference type="ChEBI" id="CHEBI:57476"/>
        <dbReference type="ChEBI" id="CHEBI:57590"/>
        <dbReference type="ChEBI" id="CHEBI:456216"/>
        <dbReference type="EC" id="2.7.1.39"/>
    </reaction>
</comment>
<feature type="binding site" evidence="13">
    <location>
        <begin position="82"/>
        <end position="92"/>
    </location>
    <ligand>
        <name>ATP</name>
        <dbReference type="ChEBI" id="CHEBI:30616"/>
    </ligand>
</feature>
<dbReference type="SUPFAM" id="SSF55060">
    <property type="entry name" value="GHMP Kinase, C-terminal domain"/>
    <property type="match status" value="1"/>
</dbReference>
<keyword evidence="8 13" id="KW-0547">Nucleotide-binding</keyword>
<dbReference type="PANTHER" id="PTHR20861:SF1">
    <property type="entry name" value="HOMOSERINE KINASE"/>
    <property type="match status" value="1"/>
</dbReference>
<dbReference type="NCBIfam" id="TIGR00191">
    <property type="entry name" value="thrB"/>
    <property type="match status" value="1"/>
</dbReference>
<keyword evidence="17" id="KW-1185">Reference proteome</keyword>
<dbReference type="InterPro" id="IPR014721">
    <property type="entry name" value="Ribsml_uS5_D2-typ_fold_subgr"/>
</dbReference>
<dbReference type="Gene3D" id="3.30.70.890">
    <property type="entry name" value="GHMP kinase, C-terminal domain"/>
    <property type="match status" value="1"/>
</dbReference>
<keyword evidence="6 13" id="KW-0808">Transferase</keyword>
<dbReference type="GO" id="GO:0004413">
    <property type="term" value="F:homoserine kinase activity"/>
    <property type="evidence" value="ECO:0007669"/>
    <property type="project" value="UniProtKB-EC"/>
</dbReference>
<sequence length="292" mass="32267">MINVRIPATTANVGPGFDCLGIALNIYNNFFVEEIEDGLIIEGCDDEYCNEDNLIYKSMKKCFEKIGYKHKGIRIKIENDIPISRGLGSSASCVLAGVIGANKIAGNKLNKNEILKISSEIEGHPDNVAPALLGGMVTSIKEGDDIYCSKINIPKGLKFCALIPDFKLSTEKSRAVLPNEIPYKDGVFNVGRVSLMVSALINGQFDLIKLACKDNLHQKYRGSLIKDYDDIINKCKDLDSVGVFLSGAGPTIMAMIKEDDINFYDRIKEYTSNLENTWTIRELNIDNKGVEI</sequence>
<dbReference type="PRINTS" id="PR00958">
    <property type="entry name" value="HOMSERKINASE"/>
</dbReference>
<keyword evidence="7 13" id="KW-0791">Threonine biosynthesis</keyword>
<feature type="domain" description="GHMP kinase C-terminal" evidence="15">
    <location>
        <begin position="196"/>
        <end position="269"/>
    </location>
</feature>
<dbReference type="PROSITE" id="PS00627">
    <property type="entry name" value="GHMP_KINASES_ATP"/>
    <property type="match status" value="1"/>
</dbReference>
<dbReference type="InterPro" id="IPR036554">
    <property type="entry name" value="GHMP_kinase_C_sf"/>
</dbReference>
<gene>
    <name evidence="13 16" type="primary">thrB</name>
    <name evidence="16" type="ORF">P4S50_13455</name>
</gene>